<protein>
    <submittedName>
        <fullName evidence="2">Dickkopf-related protein 4</fullName>
    </submittedName>
</protein>
<dbReference type="EMBL" id="KB544019">
    <property type="protein sequence ID" value="EMP31708.1"/>
    <property type="molecule type" value="Genomic_DNA"/>
</dbReference>
<sequence length="161" mass="17471">MVAVLLLGLSCICSPLVALVLDYNSIKSSAEVQGTRKMFAARLKRLPQQKEEGLTNRMVLIRKGQLNTRSKKTLKKDLSNLQAIKVKKEKAAFALQIVPLGFAALAISGPKSVSQFSVKDWSVPAGDTKMLLKVQKFSNAVIVALVCLADHRSPGCHNGRA</sequence>
<dbReference type="eggNOG" id="KOG1218">
    <property type="taxonomic scope" value="Eukaryota"/>
</dbReference>
<keyword evidence="3" id="KW-1185">Reference proteome</keyword>
<organism evidence="2 3">
    <name type="scientific">Chelonia mydas</name>
    <name type="common">Green sea-turtle</name>
    <name type="synonym">Chelonia agassizi</name>
    <dbReference type="NCBI Taxonomy" id="8469"/>
    <lineage>
        <taxon>Eukaryota</taxon>
        <taxon>Metazoa</taxon>
        <taxon>Chordata</taxon>
        <taxon>Craniata</taxon>
        <taxon>Vertebrata</taxon>
        <taxon>Euteleostomi</taxon>
        <taxon>Archelosauria</taxon>
        <taxon>Testudinata</taxon>
        <taxon>Testudines</taxon>
        <taxon>Cryptodira</taxon>
        <taxon>Durocryptodira</taxon>
        <taxon>Americhelydia</taxon>
        <taxon>Chelonioidea</taxon>
        <taxon>Cheloniidae</taxon>
        <taxon>Chelonia</taxon>
    </lineage>
</organism>
<name>M7BHZ6_CHEMY</name>
<proteinExistence type="predicted"/>
<evidence type="ECO:0000256" key="1">
    <source>
        <dbReference type="SAM" id="SignalP"/>
    </source>
</evidence>
<evidence type="ECO:0000313" key="2">
    <source>
        <dbReference type="EMBL" id="EMP31708.1"/>
    </source>
</evidence>
<dbReference type="Proteomes" id="UP000031443">
    <property type="component" value="Unassembled WGS sequence"/>
</dbReference>
<dbReference type="AlphaFoldDB" id="M7BHZ6"/>
<keyword evidence="1" id="KW-0732">Signal</keyword>
<dbReference type="STRING" id="8469.M7BHZ6"/>
<feature type="signal peptide" evidence="1">
    <location>
        <begin position="1"/>
        <end position="18"/>
    </location>
</feature>
<accession>M7BHZ6</accession>
<reference evidence="3" key="1">
    <citation type="journal article" date="2013" name="Nat. Genet.">
        <title>The draft genomes of soft-shell turtle and green sea turtle yield insights into the development and evolution of the turtle-specific body plan.</title>
        <authorList>
            <person name="Wang Z."/>
            <person name="Pascual-Anaya J."/>
            <person name="Zadissa A."/>
            <person name="Li W."/>
            <person name="Niimura Y."/>
            <person name="Huang Z."/>
            <person name="Li C."/>
            <person name="White S."/>
            <person name="Xiong Z."/>
            <person name="Fang D."/>
            <person name="Wang B."/>
            <person name="Ming Y."/>
            <person name="Chen Y."/>
            <person name="Zheng Y."/>
            <person name="Kuraku S."/>
            <person name="Pignatelli M."/>
            <person name="Herrero J."/>
            <person name="Beal K."/>
            <person name="Nozawa M."/>
            <person name="Li Q."/>
            <person name="Wang J."/>
            <person name="Zhang H."/>
            <person name="Yu L."/>
            <person name="Shigenobu S."/>
            <person name="Wang J."/>
            <person name="Liu J."/>
            <person name="Flicek P."/>
            <person name="Searle S."/>
            <person name="Wang J."/>
            <person name="Kuratani S."/>
            <person name="Yin Y."/>
            <person name="Aken B."/>
            <person name="Zhang G."/>
            <person name="Irie N."/>
        </authorList>
    </citation>
    <scope>NUCLEOTIDE SEQUENCE [LARGE SCALE GENOMIC DNA]</scope>
</reference>
<gene>
    <name evidence="2" type="ORF">UY3_11154</name>
</gene>
<feature type="chain" id="PRO_5004080121" evidence="1">
    <location>
        <begin position="19"/>
        <end position="161"/>
    </location>
</feature>
<evidence type="ECO:0000313" key="3">
    <source>
        <dbReference type="Proteomes" id="UP000031443"/>
    </source>
</evidence>